<evidence type="ECO:0000256" key="4">
    <source>
        <dbReference type="ARBA" id="ARBA00022692"/>
    </source>
</evidence>
<feature type="region of interest" description="Disordered" evidence="7">
    <location>
        <begin position="322"/>
        <end position="402"/>
    </location>
</feature>
<organism evidence="12 13">
    <name type="scientific">Brevibacterium luteolum</name>
    <dbReference type="NCBI Taxonomy" id="199591"/>
    <lineage>
        <taxon>Bacteria</taxon>
        <taxon>Bacillati</taxon>
        <taxon>Actinomycetota</taxon>
        <taxon>Actinomycetes</taxon>
        <taxon>Micrococcales</taxon>
        <taxon>Brevibacteriaceae</taxon>
        <taxon>Brevibacterium</taxon>
    </lineage>
</organism>
<feature type="transmembrane region" description="Helical" evidence="8">
    <location>
        <begin position="28"/>
        <end position="52"/>
    </location>
</feature>
<dbReference type="InterPro" id="IPR006685">
    <property type="entry name" value="MscS_channel_2nd"/>
</dbReference>
<dbReference type="Proteomes" id="UP000235703">
    <property type="component" value="Unassembled WGS sequence"/>
</dbReference>
<keyword evidence="13" id="KW-1185">Reference proteome</keyword>
<dbReference type="RefSeq" id="WP_102159744.1">
    <property type="nucleotide sequence ID" value="NZ_PNFZ01000001.1"/>
</dbReference>
<keyword evidence="6 8" id="KW-0472">Membrane</keyword>
<dbReference type="Gene3D" id="3.30.70.100">
    <property type="match status" value="1"/>
</dbReference>
<dbReference type="Pfam" id="PF21082">
    <property type="entry name" value="MS_channel_3rd"/>
    <property type="match status" value="1"/>
</dbReference>
<evidence type="ECO:0000313" key="13">
    <source>
        <dbReference type="Proteomes" id="UP000235703"/>
    </source>
</evidence>
<dbReference type="SUPFAM" id="SSF82861">
    <property type="entry name" value="Mechanosensitive channel protein MscS (YggB), transmembrane region"/>
    <property type="match status" value="1"/>
</dbReference>
<dbReference type="Pfam" id="PF21088">
    <property type="entry name" value="MS_channel_1st"/>
    <property type="match status" value="1"/>
</dbReference>
<feature type="compositionally biased region" description="Acidic residues" evidence="7">
    <location>
        <begin position="359"/>
        <end position="369"/>
    </location>
</feature>
<evidence type="ECO:0000256" key="1">
    <source>
        <dbReference type="ARBA" id="ARBA00004651"/>
    </source>
</evidence>
<comment type="subcellular location">
    <subcellularLocation>
        <location evidence="1">Cell membrane</location>
        <topology evidence="1">Multi-pass membrane protein</topology>
    </subcellularLocation>
</comment>
<dbReference type="FunFam" id="2.30.30.60:FF:000001">
    <property type="entry name" value="MscS Mechanosensitive ion channel"/>
    <property type="match status" value="1"/>
</dbReference>
<dbReference type="Gene3D" id="1.10.287.1260">
    <property type="match status" value="1"/>
</dbReference>
<reference evidence="12 13" key="1">
    <citation type="submission" date="2017-09" db="EMBL/GenBank/DDBJ databases">
        <title>Bacterial strain isolated from the female urinary microbiota.</title>
        <authorList>
            <person name="Thomas-White K."/>
            <person name="Kumar N."/>
            <person name="Forster S."/>
            <person name="Putonti C."/>
            <person name="Lawley T."/>
            <person name="Wolfe A.J."/>
        </authorList>
    </citation>
    <scope>NUCLEOTIDE SEQUENCE [LARGE SCALE GENOMIC DNA]</scope>
    <source>
        <strain evidence="12 13">UMB0680</strain>
    </source>
</reference>
<feature type="compositionally biased region" description="Polar residues" evidence="7">
    <location>
        <begin position="377"/>
        <end position="394"/>
    </location>
</feature>
<name>A0A2N6PK33_9MICO</name>
<keyword evidence="3" id="KW-1003">Cell membrane</keyword>
<dbReference type="Gene3D" id="2.30.30.60">
    <property type="match status" value="1"/>
</dbReference>
<dbReference type="PANTHER" id="PTHR30460">
    <property type="entry name" value="MODERATE CONDUCTANCE MECHANOSENSITIVE CHANNEL YBIO"/>
    <property type="match status" value="1"/>
</dbReference>
<dbReference type="InterPro" id="IPR011066">
    <property type="entry name" value="MscS_channel_C_sf"/>
</dbReference>
<dbReference type="InterPro" id="IPR023408">
    <property type="entry name" value="MscS_beta-dom_sf"/>
</dbReference>
<evidence type="ECO:0000256" key="3">
    <source>
        <dbReference type="ARBA" id="ARBA00022475"/>
    </source>
</evidence>
<gene>
    <name evidence="12" type="ORF">CJ198_00415</name>
</gene>
<evidence type="ECO:0000256" key="8">
    <source>
        <dbReference type="SAM" id="Phobius"/>
    </source>
</evidence>
<dbReference type="Pfam" id="PF00924">
    <property type="entry name" value="MS_channel_2nd"/>
    <property type="match status" value="1"/>
</dbReference>
<dbReference type="EMBL" id="PNFZ01000001">
    <property type="protein sequence ID" value="PMB99051.1"/>
    <property type="molecule type" value="Genomic_DNA"/>
</dbReference>
<evidence type="ECO:0000256" key="2">
    <source>
        <dbReference type="ARBA" id="ARBA00008017"/>
    </source>
</evidence>
<dbReference type="AlphaFoldDB" id="A0A2N6PK33"/>
<dbReference type="InterPro" id="IPR011014">
    <property type="entry name" value="MscS_channel_TM-2"/>
</dbReference>
<evidence type="ECO:0000259" key="10">
    <source>
        <dbReference type="Pfam" id="PF21082"/>
    </source>
</evidence>
<evidence type="ECO:0000256" key="6">
    <source>
        <dbReference type="ARBA" id="ARBA00023136"/>
    </source>
</evidence>
<evidence type="ECO:0000259" key="11">
    <source>
        <dbReference type="Pfam" id="PF21088"/>
    </source>
</evidence>
<evidence type="ECO:0000256" key="7">
    <source>
        <dbReference type="SAM" id="MobiDB-lite"/>
    </source>
</evidence>
<evidence type="ECO:0000256" key="5">
    <source>
        <dbReference type="ARBA" id="ARBA00022989"/>
    </source>
</evidence>
<keyword evidence="5 8" id="KW-1133">Transmembrane helix</keyword>
<evidence type="ECO:0000313" key="12">
    <source>
        <dbReference type="EMBL" id="PMB99051.1"/>
    </source>
</evidence>
<dbReference type="SUPFAM" id="SSF50182">
    <property type="entry name" value="Sm-like ribonucleoproteins"/>
    <property type="match status" value="1"/>
</dbReference>
<dbReference type="InterPro" id="IPR049278">
    <property type="entry name" value="MS_channel_C"/>
</dbReference>
<dbReference type="InterPro" id="IPR010920">
    <property type="entry name" value="LSM_dom_sf"/>
</dbReference>
<dbReference type="PANTHER" id="PTHR30460:SF0">
    <property type="entry name" value="MODERATE CONDUCTANCE MECHANOSENSITIVE CHANNEL YBIO"/>
    <property type="match status" value="1"/>
</dbReference>
<keyword evidence="4 8" id="KW-0812">Transmembrane</keyword>
<proteinExistence type="inferred from homology"/>
<comment type="similarity">
    <text evidence="2">Belongs to the MscS (TC 1.A.23) family.</text>
</comment>
<sequence>MSTSTTPPAEQIKEAVNETVDKTANFDWMWLLGAPLRIAFIIVGAVILNLVARKIIRKFAGKIADGSNTAENRRRQRSAETPRINGSDAIAKARRAQRAQTVGSMLSSIATIIIATLAIMMVLTELDFNLGPLLASAGIAGVAIGFGAQELVKDYLSGFFLVVEDQYGIGDTVDLGEAVGTVEEVGLRTTKVRGIDGTLWHVRNGEIMRVGNQSQGWARAVMDIAVPYDSDPNVLNGIIEDAVAELRADPAMTTSILEDPEILGVQDLTGEAMTIRAFIKTKPNEQWAVARAFRGTVKRMMDEQGIRIPLAQQTVVRAQPVDTSASASDFGTTGTLPSRQQTAGSPADTGRTATATAERDDEEHEDIADDPLPARANQKSTATKDPSYGITQQSSRRDPSDS</sequence>
<comment type="caution">
    <text evidence="12">The sequence shown here is derived from an EMBL/GenBank/DDBJ whole genome shotgun (WGS) entry which is preliminary data.</text>
</comment>
<dbReference type="SUPFAM" id="SSF82689">
    <property type="entry name" value="Mechanosensitive channel protein MscS (YggB), C-terminal domain"/>
    <property type="match status" value="1"/>
</dbReference>
<feature type="compositionally biased region" description="Polar residues" evidence="7">
    <location>
        <begin position="322"/>
        <end position="344"/>
    </location>
</feature>
<feature type="transmembrane region" description="Helical" evidence="8">
    <location>
        <begin position="102"/>
        <end position="124"/>
    </location>
</feature>
<accession>A0A2N6PK33</accession>
<dbReference type="InterPro" id="IPR045276">
    <property type="entry name" value="YbiO_bact"/>
</dbReference>
<feature type="domain" description="Mechanosensitive ion channel MscS C-terminal" evidence="10">
    <location>
        <begin position="221"/>
        <end position="308"/>
    </location>
</feature>
<dbReference type="GO" id="GO:0008381">
    <property type="term" value="F:mechanosensitive monoatomic ion channel activity"/>
    <property type="evidence" value="ECO:0007669"/>
    <property type="project" value="InterPro"/>
</dbReference>
<evidence type="ECO:0000259" key="9">
    <source>
        <dbReference type="Pfam" id="PF00924"/>
    </source>
</evidence>
<feature type="domain" description="Mechanosensitive ion channel transmembrane helices 2/3" evidence="11">
    <location>
        <begin position="109"/>
        <end position="149"/>
    </location>
</feature>
<feature type="domain" description="Mechanosensitive ion channel MscS" evidence="9">
    <location>
        <begin position="151"/>
        <end position="214"/>
    </location>
</feature>
<dbReference type="GO" id="GO:0005886">
    <property type="term" value="C:plasma membrane"/>
    <property type="evidence" value="ECO:0007669"/>
    <property type="project" value="UniProtKB-SubCell"/>
</dbReference>
<dbReference type="OrthoDB" id="4638917at2"/>
<dbReference type="InterPro" id="IPR049142">
    <property type="entry name" value="MS_channel_1st"/>
</dbReference>
<protein>
    <submittedName>
        <fullName evidence="12">Mechanosensitive ion channel protein MscS</fullName>
    </submittedName>
</protein>